<comment type="caution">
    <text evidence="15">The sequence shown here is derived from an EMBL/GenBank/DDBJ whole genome shotgun (WGS) entry which is preliminary data.</text>
</comment>
<feature type="domain" description="HAMP" evidence="14">
    <location>
        <begin position="12"/>
        <end position="42"/>
    </location>
</feature>
<evidence type="ECO:0000256" key="12">
    <source>
        <dbReference type="SAM" id="MobiDB-lite"/>
    </source>
</evidence>
<evidence type="ECO:0000259" key="14">
    <source>
        <dbReference type="PROSITE" id="PS50885"/>
    </source>
</evidence>
<evidence type="ECO:0000256" key="9">
    <source>
        <dbReference type="ARBA" id="ARBA00022840"/>
    </source>
</evidence>
<dbReference type="AlphaFoldDB" id="A0A9X4KP24"/>
<name>A0A9X4KP24_9BACL</name>
<comment type="catalytic activity">
    <reaction evidence="1">
        <text>ATP + protein L-histidine = ADP + protein N-phospho-L-histidine.</text>
        <dbReference type="EC" id="2.7.13.3"/>
    </reaction>
</comment>
<dbReference type="PANTHER" id="PTHR34220:SF7">
    <property type="entry name" value="SENSOR HISTIDINE KINASE YPDA"/>
    <property type="match status" value="1"/>
</dbReference>
<keyword evidence="10" id="KW-0902">Two-component regulatory system</keyword>
<dbReference type="PROSITE" id="PS50109">
    <property type="entry name" value="HIS_KIN"/>
    <property type="match status" value="1"/>
</dbReference>
<evidence type="ECO:0000256" key="3">
    <source>
        <dbReference type="ARBA" id="ARBA00012438"/>
    </source>
</evidence>
<keyword evidence="5" id="KW-0597">Phosphoprotein</keyword>
<dbReference type="EC" id="2.7.13.3" evidence="3"/>
<dbReference type="Pfam" id="PF02518">
    <property type="entry name" value="HATPase_c"/>
    <property type="match status" value="1"/>
</dbReference>
<reference evidence="15" key="1">
    <citation type="submission" date="2022-10" db="EMBL/GenBank/DDBJ databases">
        <title>Comparative genomic analysis of Cohnella hashimotonis sp. nov., isolated from the International Space Station.</title>
        <authorList>
            <person name="Simpson A."/>
            <person name="Venkateswaran K."/>
        </authorList>
    </citation>
    <scope>NUCLEOTIDE SEQUENCE</scope>
    <source>
        <strain evidence="15">DSM 28161</strain>
    </source>
</reference>
<keyword evidence="9" id="KW-0067">ATP-binding</keyword>
<feature type="region of interest" description="Disordered" evidence="12">
    <location>
        <begin position="274"/>
        <end position="299"/>
    </location>
</feature>
<comment type="subcellular location">
    <subcellularLocation>
        <location evidence="2">Cell membrane</location>
        <topology evidence="2">Multi-pass membrane protein</topology>
    </subcellularLocation>
</comment>
<dbReference type="Proteomes" id="UP001153404">
    <property type="component" value="Unassembled WGS sequence"/>
</dbReference>
<keyword evidence="16" id="KW-1185">Reference proteome</keyword>
<gene>
    <name evidence="15" type="ORF">OMP40_01070</name>
</gene>
<feature type="domain" description="Histidine kinase" evidence="13">
    <location>
        <begin position="157"/>
        <end position="274"/>
    </location>
</feature>
<evidence type="ECO:0000256" key="4">
    <source>
        <dbReference type="ARBA" id="ARBA00022475"/>
    </source>
</evidence>
<dbReference type="GO" id="GO:0000155">
    <property type="term" value="F:phosphorelay sensor kinase activity"/>
    <property type="evidence" value="ECO:0007669"/>
    <property type="project" value="InterPro"/>
</dbReference>
<evidence type="ECO:0000256" key="11">
    <source>
        <dbReference type="ARBA" id="ARBA00023136"/>
    </source>
</evidence>
<keyword evidence="7" id="KW-0547">Nucleotide-binding</keyword>
<organism evidence="15 16">
    <name type="scientific">Cohnella rhizosphaerae</name>
    <dbReference type="NCBI Taxonomy" id="1457232"/>
    <lineage>
        <taxon>Bacteria</taxon>
        <taxon>Bacillati</taxon>
        <taxon>Bacillota</taxon>
        <taxon>Bacilli</taxon>
        <taxon>Bacillales</taxon>
        <taxon>Paenibacillaceae</taxon>
        <taxon>Cohnella</taxon>
    </lineage>
</organism>
<dbReference type="Gene3D" id="3.30.565.10">
    <property type="entry name" value="Histidine kinase-like ATPase, C-terminal domain"/>
    <property type="match status" value="1"/>
</dbReference>
<dbReference type="SUPFAM" id="SSF55874">
    <property type="entry name" value="ATPase domain of HSP90 chaperone/DNA topoisomerase II/histidine kinase"/>
    <property type="match status" value="1"/>
</dbReference>
<evidence type="ECO:0000313" key="16">
    <source>
        <dbReference type="Proteomes" id="UP001153404"/>
    </source>
</evidence>
<dbReference type="InterPro" id="IPR003594">
    <property type="entry name" value="HATPase_dom"/>
</dbReference>
<dbReference type="PROSITE" id="PS50885">
    <property type="entry name" value="HAMP"/>
    <property type="match status" value="1"/>
</dbReference>
<proteinExistence type="predicted"/>
<accession>A0A9X4KP24</accession>
<evidence type="ECO:0000259" key="13">
    <source>
        <dbReference type="PROSITE" id="PS50109"/>
    </source>
</evidence>
<keyword evidence="8 15" id="KW-0418">Kinase</keyword>
<dbReference type="InterPro" id="IPR005467">
    <property type="entry name" value="His_kinase_dom"/>
</dbReference>
<dbReference type="InterPro" id="IPR036890">
    <property type="entry name" value="HATPase_C_sf"/>
</dbReference>
<evidence type="ECO:0000256" key="6">
    <source>
        <dbReference type="ARBA" id="ARBA00022679"/>
    </source>
</evidence>
<dbReference type="PANTHER" id="PTHR34220">
    <property type="entry name" value="SENSOR HISTIDINE KINASE YPDA"/>
    <property type="match status" value="1"/>
</dbReference>
<dbReference type="InterPro" id="IPR050640">
    <property type="entry name" value="Bact_2-comp_sensor_kinase"/>
</dbReference>
<evidence type="ECO:0000256" key="8">
    <source>
        <dbReference type="ARBA" id="ARBA00022777"/>
    </source>
</evidence>
<dbReference type="InterPro" id="IPR010559">
    <property type="entry name" value="Sig_transdc_His_kin_internal"/>
</dbReference>
<keyword evidence="4" id="KW-1003">Cell membrane</keyword>
<sequence length="299" mass="33680">MRWSGPANTIFRPPPGAGTGDEVGLLAQHYNRMVEKINQLVEEDYRSKLRERELNALKTQAEMSMLQQQINPHFLYNTLESINMEAQRNNGEAVNKMIGSLAKLFRYSIRSGPEQGVRLETEIEYTLYYITVQENRFKDRFAVKWDIDPATLAFKVLKLMLQPIVENAINHGLSEFTSGGELRIASRLEADMLIITIADNGTGMRASELDSLRSKLRLVPEDARRERDELDQRGIGLVNVYRRLKIYYGELADLLVHSKFMRGTTVTMMIPGPAAGPDAEADQGSNAKRADKSAAMIGS</sequence>
<evidence type="ECO:0000256" key="7">
    <source>
        <dbReference type="ARBA" id="ARBA00022741"/>
    </source>
</evidence>
<evidence type="ECO:0000256" key="1">
    <source>
        <dbReference type="ARBA" id="ARBA00000085"/>
    </source>
</evidence>
<evidence type="ECO:0000313" key="15">
    <source>
        <dbReference type="EMBL" id="MDG0808157.1"/>
    </source>
</evidence>
<evidence type="ECO:0000256" key="10">
    <source>
        <dbReference type="ARBA" id="ARBA00023012"/>
    </source>
</evidence>
<keyword evidence="11" id="KW-0472">Membrane</keyword>
<dbReference type="GO" id="GO:0005524">
    <property type="term" value="F:ATP binding"/>
    <property type="evidence" value="ECO:0007669"/>
    <property type="project" value="UniProtKB-KW"/>
</dbReference>
<keyword evidence="6" id="KW-0808">Transferase</keyword>
<evidence type="ECO:0000256" key="2">
    <source>
        <dbReference type="ARBA" id="ARBA00004651"/>
    </source>
</evidence>
<dbReference type="EMBL" id="JAPDIA010000001">
    <property type="protein sequence ID" value="MDG0808157.1"/>
    <property type="molecule type" value="Genomic_DNA"/>
</dbReference>
<evidence type="ECO:0000256" key="5">
    <source>
        <dbReference type="ARBA" id="ARBA00022553"/>
    </source>
</evidence>
<protein>
    <recommendedName>
        <fullName evidence="3">histidine kinase</fullName>
        <ecNumber evidence="3">2.7.13.3</ecNumber>
    </recommendedName>
</protein>
<dbReference type="GO" id="GO:0005886">
    <property type="term" value="C:plasma membrane"/>
    <property type="evidence" value="ECO:0007669"/>
    <property type="project" value="UniProtKB-SubCell"/>
</dbReference>
<dbReference type="Pfam" id="PF06580">
    <property type="entry name" value="His_kinase"/>
    <property type="match status" value="1"/>
</dbReference>
<dbReference type="RefSeq" id="WP_277528453.1">
    <property type="nucleotide sequence ID" value="NZ_JAPDIA010000001.1"/>
</dbReference>
<dbReference type="InterPro" id="IPR003660">
    <property type="entry name" value="HAMP_dom"/>
</dbReference>